<evidence type="ECO:0000256" key="6">
    <source>
        <dbReference type="ARBA" id="ARBA00023136"/>
    </source>
</evidence>
<feature type="transmembrane region" description="Helical" evidence="7">
    <location>
        <begin position="364"/>
        <end position="389"/>
    </location>
</feature>
<dbReference type="CDD" id="cd06261">
    <property type="entry name" value="TM_PBP2"/>
    <property type="match status" value="1"/>
</dbReference>
<keyword evidence="3" id="KW-1003">Cell membrane</keyword>
<evidence type="ECO:0000256" key="1">
    <source>
        <dbReference type="ARBA" id="ARBA00004651"/>
    </source>
</evidence>
<keyword evidence="5 7" id="KW-1133">Transmembrane helix</keyword>
<feature type="transmembrane region" description="Helical" evidence="7">
    <location>
        <begin position="401"/>
        <end position="424"/>
    </location>
</feature>
<evidence type="ECO:0000256" key="2">
    <source>
        <dbReference type="ARBA" id="ARBA00022448"/>
    </source>
</evidence>
<keyword evidence="2 7" id="KW-0813">Transport</keyword>
<evidence type="ECO:0000313" key="9">
    <source>
        <dbReference type="EMBL" id="HGE74902.1"/>
    </source>
</evidence>
<comment type="caution">
    <text evidence="9">The sequence shown here is derived from an EMBL/GenBank/DDBJ whole genome shotgun (WGS) entry which is preliminary data.</text>
</comment>
<dbReference type="PROSITE" id="PS50928">
    <property type="entry name" value="ABC_TM1"/>
    <property type="match status" value="1"/>
</dbReference>
<evidence type="ECO:0000256" key="5">
    <source>
        <dbReference type="ARBA" id="ARBA00022989"/>
    </source>
</evidence>
<dbReference type="GO" id="GO:0005886">
    <property type="term" value="C:plasma membrane"/>
    <property type="evidence" value="ECO:0007669"/>
    <property type="project" value="UniProtKB-SubCell"/>
</dbReference>
<accession>A0A7V3RE51</accession>
<evidence type="ECO:0000259" key="8">
    <source>
        <dbReference type="PROSITE" id="PS50928"/>
    </source>
</evidence>
<name>A0A7V3RE51_9BACT</name>
<dbReference type="Pfam" id="PF00528">
    <property type="entry name" value="BPD_transp_1"/>
    <property type="match status" value="1"/>
</dbReference>
<feature type="transmembrane region" description="Helical" evidence="7">
    <location>
        <begin position="12"/>
        <end position="32"/>
    </location>
</feature>
<comment type="subcellular location">
    <subcellularLocation>
        <location evidence="1 7">Cell membrane</location>
        <topology evidence="1 7">Multi-pass membrane protein</topology>
    </subcellularLocation>
</comment>
<proteinExistence type="inferred from homology"/>
<keyword evidence="4 7" id="KW-0812">Transmembrane</keyword>
<dbReference type="PANTHER" id="PTHR43744:SF12">
    <property type="entry name" value="ABC TRANSPORTER PERMEASE PROTEIN MG189-RELATED"/>
    <property type="match status" value="1"/>
</dbReference>
<dbReference type="GO" id="GO:0055085">
    <property type="term" value="P:transmembrane transport"/>
    <property type="evidence" value="ECO:0007669"/>
    <property type="project" value="InterPro"/>
</dbReference>
<evidence type="ECO:0000256" key="4">
    <source>
        <dbReference type="ARBA" id="ARBA00022692"/>
    </source>
</evidence>
<feature type="transmembrane region" description="Helical" evidence="7">
    <location>
        <begin position="430"/>
        <end position="450"/>
    </location>
</feature>
<feature type="transmembrane region" description="Helical" evidence="7">
    <location>
        <begin position="475"/>
        <end position="497"/>
    </location>
</feature>
<gene>
    <name evidence="9" type="ORF">ENX73_02110</name>
</gene>
<keyword evidence="6 7" id="KW-0472">Membrane</keyword>
<dbReference type="EMBL" id="DTPE01000089">
    <property type="protein sequence ID" value="HGE74902.1"/>
    <property type="molecule type" value="Genomic_DNA"/>
</dbReference>
<evidence type="ECO:0000256" key="3">
    <source>
        <dbReference type="ARBA" id="ARBA00022475"/>
    </source>
</evidence>
<dbReference type="PANTHER" id="PTHR43744">
    <property type="entry name" value="ABC TRANSPORTER PERMEASE PROTEIN MG189-RELATED-RELATED"/>
    <property type="match status" value="1"/>
</dbReference>
<dbReference type="InterPro" id="IPR000515">
    <property type="entry name" value="MetI-like"/>
</dbReference>
<dbReference type="AlphaFoldDB" id="A0A7V3RE51"/>
<feature type="domain" description="ABC transmembrane type-1" evidence="8">
    <location>
        <begin position="365"/>
        <end position="554"/>
    </location>
</feature>
<feature type="transmembrane region" description="Helical" evidence="7">
    <location>
        <begin position="532"/>
        <end position="554"/>
    </location>
</feature>
<dbReference type="Gene3D" id="1.10.3720.10">
    <property type="entry name" value="MetI-like"/>
    <property type="match status" value="2"/>
</dbReference>
<organism evidence="9">
    <name type="scientific">Mesoaciditoga lauensis</name>
    <dbReference type="NCBI Taxonomy" id="1495039"/>
    <lineage>
        <taxon>Bacteria</taxon>
        <taxon>Thermotogati</taxon>
        <taxon>Thermotogota</taxon>
        <taxon>Thermotogae</taxon>
        <taxon>Mesoaciditogales</taxon>
        <taxon>Mesoaciditogaceae</taxon>
        <taxon>Mesoaciditoga</taxon>
    </lineage>
</organism>
<dbReference type="InterPro" id="IPR035906">
    <property type="entry name" value="MetI-like_sf"/>
</dbReference>
<comment type="similarity">
    <text evidence="7">Belongs to the binding-protein-dependent transport system permease family.</text>
</comment>
<reference evidence="9" key="1">
    <citation type="journal article" date="2020" name="mSystems">
        <title>Genome- and Community-Level Interaction Insights into Carbon Utilization and Element Cycling Functions of Hydrothermarchaeota in Hydrothermal Sediment.</title>
        <authorList>
            <person name="Zhou Z."/>
            <person name="Liu Y."/>
            <person name="Xu W."/>
            <person name="Pan J."/>
            <person name="Luo Z.H."/>
            <person name="Li M."/>
        </authorList>
    </citation>
    <scope>NUCLEOTIDE SEQUENCE [LARGE SCALE GENOMIC DNA]</scope>
    <source>
        <strain evidence="9">SpSt-966</strain>
    </source>
</reference>
<protein>
    <submittedName>
        <fullName evidence="9">Carbohydrate ABC transporter permease</fullName>
    </submittedName>
</protein>
<sequence length="568" mass="63240">MRRQKKRFVYALYYVAAIALAIFAIGPLAWMVDTSFKTNSEVLSYPPSWGTINAMSSRTLTANLVKTRAAQSANPSALSLSALLGSLSTTQTTVLGSPDTLTIQILGASGYRGTGTMPRRGILSISLIDQNGNFASYPTAFSTAAFNSTISKISSISPLTGSVGQDISSLNQYASDPEEYILSFYDDFLYGNNPIFSRIDFVSNLLSSLNGMSDLQDQLSHFKKGIGPLSLTELNEIQSILKKTIDEAKTPAMKEEITKYYNDIEVYLEFNQFYQDQKNQRLEGNIELAFIPNSNQLKVVKAPSIVESAYTAGDQVYITFKNTSFVWFLNDETSVNAKYNFWEVLTNFFSNYVSAWNSAPFGTYYLNSIFVAAATTAMNILFDVMMAFAFSKLTFPGRDKIFMAILATMMIPYTVLLVANYLIIHSLGWINTYYALIIPWSATAFVVFLMRQSFNSIPNDLYDASKIDGASSWRFLWTIAVPLSMPVIITGALLTFLGSWNSFLWVLIMTDTTNMRTIPVGLQNFIVNSGAIFNQLMAAATFTMIPVVIAFLFFQKYFVSGFFRSGIK</sequence>
<dbReference type="SUPFAM" id="SSF161098">
    <property type="entry name" value="MetI-like"/>
    <property type="match status" value="2"/>
</dbReference>
<evidence type="ECO:0000256" key="7">
    <source>
        <dbReference type="RuleBase" id="RU363032"/>
    </source>
</evidence>